<evidence type="ECO:0000256" key="8">
    <source>
        <dbReference type="ARBA" id="ARBA00013031"/>
    </source>
</evidence>
<keyword evidence="10" id="KW-0963">Cytoplasm</keyword>
<comment type="subcellular location">
    <subcellularLocation>
        <location evidence="5">Cytoplasm</location>
    </subcellularLocation>
</comment>
<proteinExistence type="inferred from homology"/>
<comment type="cofactor">
    <cofactor evidence="3">
        <name>Co(2+)</name>
        <dbReference type="ChEBI" id="CHEBI:48828"/>
    </cofactor>
</comment>
<evidence type="ECO:0000256" key="7">
    <source>
        <dbReference type="ARBA" id="ARBA00005412"/>
    </source>
</evidence>
<feature type="domain" description="3-dehydroquinate synthase N-terminal" evidence="20">
    <location>
        <begin position="66"/>
        <end position="177"/>
    </location>
</feature>
<dbReference type="Gene3D" id="3.40.50.1970">
    <property type="match status" value="1"/>
</dbReference>
<dbReference type="NCBIfam" id="TIGR01357">
    <property type="entry name" value="aroB"/>
    <property type="match status" value="1"/>
</dbReference>
<protein>
    <recommendedName>
        <fullName evidence="9 19">3-dehydroquinate synthase</fullName>
        <ecNumber evidence="8 19">4.2.3.4</ecNumber>
    </recommendedName>
</protein>
<evidence type="ECO:0000313" key="23">
    <source>
        <dbReference type="Proteomes" id="UP000886886"/>
    </source>
</evidence>
<evidence type="ECO:0000256" key="14">
    <source>
        <dbReference type="ARBA" id="ARBA00022833"/>
    </source>
</evidence>
<evidence type="ECO:0000256" key="12">
    <source>
        <dbReference type="ARBA" id="ARBA00022723"/>
    </source>
</evidence>
<evidence type="ECO:0000256" key="1">
    <source>
        <dbReference type="ARBA" id="ARBA00001393"/>
    </source>
</evidence>
<dbReference type="AlphaFoldDB" id="A0A9D0ZZY6"/>
<dbReference type="GO" id="GO:0003856">
    <property type="term" value="F:3-dehydroquinate synthase activity"/>
    <property type="evidence" value="ECO:0007669"/>
    <property type="project" value="UniProtKB-UniRule"/>
</dbReference>
<dbReference type="Pfam" id="PF01761">
    <property type="entry name" value="DHQ_synthase"/>
    <property type="match status" value="1"/>
</dbReference>
<evidence type="ECO:0000256" key="16">
    <source>
        <dbReference type="ARBA" id="ARBA00023141"/>
    </source>
</evidence>
<dbReference type="GO" id="GO:0009423">
    <property type="term" value="P:chorismate biosynthetic process"/>
    <property type="evidence" value="ECO:0007669"/>
    <property type="project" value="UniProtKB-UniRule"/>
</dbReference>
<comment type="catalytic activity">
    <reaction evidence="1">
        <text>7-phospho-2-dehydro-3-deoxy-D-arabino-heptonate = 3-dehydroquinate + phosphate</text>
        <dbReference type="Rhea" id="RHEA:21968"/>
        <dbReference type="ChEBI" id="CHEBI:32364"/>
        <dbReference type="ChEBI" id="CHEBI:43474"/>
        <dbReference type="ChEBI" id="CHEBI:58394"/>
        <dbReference type="EC" id="4.2.3.4"/>
    </reaction>
</comment>
<evidence type="ECO:0000256" key="9">
    <source>
        <dbReference type="ARBA" id="ARBA00017684"/>
    </source>
</evidence>
<comment type="cofactor">
    <cofactor evidence="4">
        <name>Zn(2+)</name>
        <dbReference type="ChEBI" id="CHEBI:29105"/>
    </cofactor>
</comment>
<evidence type="ECO:0000256" key="5">
    <source>
        <dbReference type="ARBA" id="ARBA00004496"/>
    </source>
</evidence>
<comment type="pathway">
    <text evidence="6">Metabolic intermediate biosynthesis; chorismate biosynthesis; chorismate from D-erythrose 4-phosphate and phosphoenolpyruvate: step 2/7.</text>
</comment>
<dbReference type="SUPFAM" id="SSF56796">
    <property type="entry name" value="Dehydroquinate synthase-like"/>
    <property type="match status" value="1"/>
</dbReference>
<organism evidence="22 23">
    <name type="scientific">Candidatus Limivivens merdigallinarum</name>
    <dbReference type="NCBI Taxonomy" id="2840859"/>
    <lineage>
        <taxon>Bacteria</taxon>
        <taxon>Bacillati</taxon>
        <taxon>Bacillota</taxon>
        <taxon>Clostridia</taxon>
        <taxon>Lachnospirales</taxon>
        <taxon>Lachnospiraceae</taxon>
        <taxon>Lachnospiraceae incertae sedis</taxon>
        <taxon>Candidatus Limivivens</taxon>
    </lineage>
</organism>
<dbReference type="PANTHER" id="PTHR43622">
    <property type="entry name" value="3-DEHYDROQUINATE SYNTHASE"/>
    <property type="match status" value="1"/>
</dbReference>
<dbReference type="PIRSF" id="PIRSF001455">
    <property type="entry name" value="DHQ_synth"/>
    <property type="match status" value="1"/>
</dbReference>
<keyword evidence="15" id="KW-0520">NAD</keyword>
<name>A0A9D0ZZY6_9FIRM</name>
<reference evidence="22" key="2">
    <citation type="journal article" date="2021" name="PeerJ">
        <title>Extensive microbial diversity within the chicken gut microbiome revealed by metagenomics and culture.</title>
        <authorList>
            <person name="Gilroy R."/>
            <person name="Ravi A."/>
            <person name="Getino M."/>
            <person name="Pursley I."/>
            <person name="Horton D.L."/>
            <person name="Alikhan N.F."/>
            <person name="Baker D."/>
            <person name="Gharbi K."/>
            <person name="Hall N."/>
            <person name="Watson M."/>
            <person name="Adriaenssens E.M."/>
            <person name="Foster-Nyarko E."/>
            <person name="Jarju S."/>
            <person name="Secka A."/>
            <person name="Antonio M."/>
            <person name="Oren A."/>
            <person name="Chaudhuri R.R."/>
            <person name="La Ragione R."/>
            <person name="Hildebrand F."/>
            <person name="Pallen M.J."/>
        </authorList>
    </citation>
    <scope>NUCLEOTIDE SEQUENCE</scope>
    <source>
        <strain evidence="22">ChiSjej3B21-11622</strain>
    </source>
</reference>
<dbReference type="GO" id="GO:0009073">
    <property type="term" value="P:aromatic amino acid family biosynthetic process"/>
    <property type="evidence" value="ECO:0007669"/>
    <property type="project" value="UniProtKB-KW"/>
</dbReference>
<keyword evidence="18" id="KW-0170">Cobalt</keyword>
<dbReference type="FunFam" id="3.40.50.1970:FF:000007">
    <property type="entry name" value="Pentafunctional AROM polypeptide"/>
    <property type="match status" value="1"/>
</dbReference>
<evidence type="ECO:0000259" key="21">
    <source>
        <dbReference type="Pfam" id="PF24621"/>
    </source>
</evidence>
<evidence type="ECO:0000256" key="10">
    <source>
        <dbReference type="ARBA" id="ARBA00022490"/>
    </source>
</evidence>
<dbReference type="PANTHER" id="PTHR43622:SF7">
    <property type="entry name" value="3-DEHYDROQUINATE SYNTHASE, CHLOROPLASTIC"/>
    <property type="match status" value="1"/>
</dbReference>
<dbReference type="Proteomes" id="UP000886886">
    <property type="component" value="Unassembled WGS sequence"/>
</dbReference>
<comment type="caution">
    <text evidence="22">The sequence shown here is derived from an EMBL/GenBank/DDBJ whole genome shotgun (WGS) entry which is preliminary data.</text>
</comment>
<keyword evidence="17 22" id="KW-0456">Lyase</keyword>
<keyword evidence="16" id="KW-0057">Aromatic amino acid biosynthesis</keyword>
<keyword evidence="11" id="KW-0028">Amino-acid biosynthesis</keyword>
<gene>
    <name evidence="22" type="primary">aroB</name>
    <name evidence="22" type="ORF">IAB26_14485</name>
</gene>
<evidence type="ECO:0000256" key="17">
    <source>
        <dbReference type="ARBA" id="ARBA00023239"/>
    </source>
</evidence>
<reference evidence="22" key="1">
    <citation type="submission" date="2020-10" db="EMBL/GenBank/DDBJ databases">
        <authorList>
            <person name="Gilroy R."/>
        </authorList>
    </citation>
    <scope>NUCLEOTIDE SEQUENCE</scope>
    <source>
        <strain evidence="22">ChiSjej3B21-11622</strain>
    </source>
</reference>
<keyword evidence="14" id="KW-0862">Zinc</keyword>
<dbReference type="InterPro" id="IPR050071">
    <property type="entry name" value="Dehydroquinate_synthase"/>
</dbReference>
<evidence type="ECO:0000256" key="19">
    <source>
        <dbReference type="NCBIfam" id="TIGR01357"/>
    </source>
</evidence>
<evidence type="ECO:0000256" key="2">
    <source>
        <dbReference type="ARBA" id="ARBA00001911"/>
    </source>
</evidence>
<evidence type="ECO:0000256" key="4">
    <source>
        <dbReference type="ARBA" id="ARBA00001947"/>
    </source>
</evidence>
<dbReference type="GO" id="GO:0046872">
    <property type="term" value="F:metal ion binding"/>
    <property type="evidence" value="ECO:0007669"/>
    <property type="project" value="UniProtKB-KW"/>
</dbReference>
<keyword evidence="13" id="KW-0547">Nucleotide-binding</keyword>
<evidence type="ECO:0000259" key="20">
    <source>
        <dbReference type="Pfam" id="PF01761"/>
    </source>
</evidence>
<sequence>MLTVQTKGGSYDIYLEDSFQKLSEAVSSYEGPKNKICIVTDTTVEKLYLEEVAQELGKTFAEVNSFVIPSGEAYKTLDTVRKVYEFLIVNHFDRKDTLAALGGGVVGDLTGFTAATYLRGIDFIQIPTTLLAQVDSSIGGKTGVDFDAYKNMVGAFHQPRMVYMNLATLTTLSDEMFSCGMGEVLKHGLLKDANYYEWCINEMFEIQERSLPVLKKMVKESLKIKRAIVEKDPYEKGDRALLNLGHTVGHAVEKLMDFKMPHGHCVAIGYLCAAHISWSRGLLSNEEFFEIRDMNVGFDLPIFLTGLSEDAILETTKSDKKMENGQ</sequence>
<dbReference type="InterPro" id="IPR030963">
    <property type="entry name" value="DHQ_synth_fam"/>
</dbReference>
<dbReference type="Pfam" id="PF24621">
    <property type="entry name" value="DHQS_C"/>
    <property type="match status" value="1"/>
</dbReference>
<feature type="non-terminal residue" evidence="22">
    <location>
        <position position="326"/>
    </location>
</feature>
<dbReference type="EMBL" id="DVFT01000213">
    <property type="protein sequence ID" value="HIQ97753.1"/>
    <property type="molecule type" value="Genomic_DNA"/>
</dbReference>
<evidence type="ECO:0000256" key="3">
    <source>
        <dbReference type="ARBA" id="ARBA00001941"/>
    </source>
</evidence>
<dbReference type="EC" id="4.2.3.4" evidence="8 19"/>
<dbReference type="InterPro" id="IPR030960">
    <property type="entry name" value="DHQS/DOIS_N"/>
</dbReference>
<evidence type="ECO:0000256" key="6">
    <source>
        <dbReference type="ARBA" id="ARBA00004661"/>
    </source>
</evidence>
<dbReference type="GO" id="GO:0000166">
    <property type="term" value="F:nucleotide binding"/>
    <property type="evidence" value="ECO:0007669"/>
    <property type="project" value="UniProtKB-KW"/>
</dbReference>
<dbReference type="InterPro" id="IPR056179">
    <property type="entry name" value="DHQS_C"/>
</dbReference>
<dbReference type="Gene3D" id="1.20.1090.10">
    <property type="entry name" value="Dehydroquinate synthase-like - alpha domain"/>
    <property type="match status" value="1"/>
</dbReference>
<accession>A0A9D0ZZY6</accession>
<dbReference type="CDD" id="cd08195">
    <property type="entry name" value="DHQS"/>
    <property type="match status" value="1"/>
</dbReference>
<evidence type="ECO:0000256" key="15">
    <source>
        <dbReference type="ARBA" id="ARBA00023027"/>
    </source>
</evidence>
<evidence type="ECO:0000256" key="18">
    <source>
        <dbReference type="ARBA" id="ARBA00023285"/>
    </source>
</evidence>
<comment type="cofactor">
    <cofactor evidence="2">
        <name>NAD(+)</name>
        <dbReference type="ChEBI" id="CHEBI:57540"/>
    </cofactor>
</comment>
<keyword evidence="12" id="KW-0479">Metal-binding</keyword>
<comment type="similarity">
    <text evidence="7">Belongs to the sugar phosphate cyclases superfamily. Dehydroquinate synthase family.</text>
</comment>
<evidence type="ECO:0000256" key="13">
    <source>
        <dbReference type="ARBA" id="ARBA00022741"/>
    </source>
</evidence>
<evidence type="ECO:0000313" key="22">
    <source>
        <dbReference type="EMBL" id="HIQ97753.1"/>
    </source>
</evidence>
<dbReference type="GO" id="GO:0005737">
    <property type="term" value="C:cytoplasm"/>
    <property type="evidence" value="ECO:0007669"/>
    <property type="project" value="UniProtKB-SubCell"/>
</dbReference>
<dbReference type="GO" id="GO:0008652">
    <property type="term" value="P:amino acid biosynthetic process"/>
    <property type="evidence" value="ECO:0007669"/>
    <property type="project" value="UniProtKB-KW"/>
</dbReference>
<dbReference type="InterPro" id="IPR016037">
    <property type="entry name" value="DHQ_synth_AroB"/>
</dbReference>
<feature type="domain" description="3-dehydroquinate synthase C-terminal" evidence="21">
    <location>
        <begin position="180"/>
        <end position="322"/>
    </location>
</feature>
<evidence type="ECO:0000256" key="11">
    <source>
        <dbReference type="ARBA" id="ARBA00022605"/>
    </source>
</evidence>